<proteinExistence type="inferred from homology"/>
<comment type="caution">
    <text evidence="6">The sequence shown here is derived from an EMBL/GenBank/DDBJ whole genome shotgun (WGS) entry which is preliminary data.</text>
</comment>
<dbReference type="Proteomes" id="UP000176951">
    <property type="component" value="Unassembled WGS sequence"/>
</dbReference>
<evidence type="ECO:0000313" key="6">
    <source>
        <dbReference type="EMBL" id="OHA52343.1"/>
    </source>
</evidence>
<keyword evidence="3 4" id="KW-0687">Ribonucleoprotein</keyword>
<dbReference type="GO" id="GO:1990904">
    <property type="term" value="C:ribonucleoprotein complex"/>
    <property type="evidence" value="ECO:0007669"/>
    <property type="project" value="UniProtKB-KW"/>
</dbReference>
<evidence type="ECO:0000256" key="2">
    <source>
        <dbReference type="ARBA" id="ARBA00022980"/>
    </source>
</evidence>
<dbReference type="Pfam" id="PF01632">
    <property type="entry name" value="Ribosomal_L35p"/>
    <property type="match status" value="1"/>
</dbReference>
<reference evidence="6 7" key="1">
    <citation type="journal article" date="2016" name="Nat. Commun.">
        <title>Thousands of microbial genomes shed light on interconnected biogeochemical processes in an aquifer system.</title>
        <authorList>
            <person name="Anantharaman K."/>
            <person name="Brown C.T."/>
            <person name="Hug L.A."/>
            <person name="Sharon I."/>
            <person name="Castelle C.J."/>
            <person name="Probst A.J."/>
            <person name="Thomas B.C."/>
            <person name="Singh A."/>
            <person name="Wilkins M.J."/>
            <person name="Karaoz U."/>
            <person name="Brodie E.L."/>
            <person name="Williams K.H."/>
            <person name="Hubbard S.S."/>
            <person name="Banfield J.F."/>
        </authorList>
    </citation>
    <scope>NUCLEOTIDE SEQUENCE [LARGE SCALE GENOMIC DNA]</scope>
</reference>
<evidence type="ECO:0000256" key="4">
    <source>
        <dbReference type="HAMAP-Rule" id="MF_00514"/>
    </source>
</evidence>
<dbReference type="GO" id="GO:0005840">
    <property type="term" value="C:ribosome"/>
    <property type="evidence" value="ECO:0007669"/>
    <property type="project" value="UniProtKB-KW"/>
</dbReference>
<evidence type="ECO:0000256" key="1">
    <source>
        <dbReference type="ARBA" id="ARBA00006598"/>
    </source>
</evidence>
<accession>A0A1G2PVL4</accession>
<dbReference type="InterPro" id="IPR037229">
    <property type="entry name" value="Ribosomal_bL35_sf"/>
</dbReference>
<feature type="region of interest" description="Disordered" evidence="5">
    <location>
        <begin position="26"/>
        <end position="48"/>
    </location>
</feature>
<keyword evidence="2 4" id="KW-0689">Ribosomal protein</keyword>
<dbReference type="SUPFAM" id="SSF143034">
    <property type="entry name" value="L35p-like"/>
    <property type="match status" value="1"/>
</dbReference>
<dbReference type="EMBL" id="MHSW01000010">
    <property type="protein sequence ID" value="OHA52343.1"/>
    <property type="molecule type" value="Genomic_DNA"/>
</dbReference>
<evidence type="ECO:0000256" key="5">
    <source>
        <dbReference type="SAM" id="MobiDB-lite"/>
    </source>
</evidence>
<dbReference type="InterPro" id="IPR021137">
    <property type="entry name" value="Ribosomal_bL35-like"/>
</dbReference>
<comment type="similarity">
    <text evidence="1 4">Belongs to the bacterial ribosomal protein bL35 family.</text>
</comment>
<dbReference type="InterPro" id="IPR001706">
    <property type="entry name" value="Ribosomal_bL35"/>
</dbReference>
<dbReference type="GO" id="GO:0003735">
    <property type="term" value="F:structural constituent of ribosome"/>
    <property type="evidence" value="ECO:0007669"/>
    <property type="project" value="InterPro"/>
</dbReference>
<dbReference type="AlphaFoldDB" id="A0A1G2PVL4"/>
<protein>
    <recommendedName>
        <fullName evidence="4">Large ribosomal subunit protein bL35</fullName>
    </recommendedName>
</protein>
<dbReference type="HAMAP" id="MF_00514">
    <property type="entry name" value="Ribosomal_bL35"/>
    <property type="match status" value="1"/>
</dbReference>
<sequence length="71" mass="8293">MSKQKTRKSITSRFKFTKSGKVLYRPAGQGHFNAKDRGSKGRRKTKLVELSRSDVKALKRHMKYSKKWGHK</sequence>
<organism evidence="6 7">
    <name type="scientific">Candidatus Terrybacteria bacterium RIFCSPLOWO2_01_FULL_40_23</name>
    <dbReference type="NCBI Taxonomy" id="1802366"/>
    <lineage>
        <taxon>Bacteria</taxon>
        <taxon>Candidatus Terryibacteriota</taxon>
    </lineage>
</organism>
<dbReference type="GO" id="GO:0006412">
    <property type="term" value="P:translation"/>
    <property type="evidence" value="ECO:0007669"/>
    <property type="project" value="UniProtKB-UniRule"/>
</dbReference>
<evidence type="ECO:0000256" key="3">
    <source>
        <dbReference type="ARBA" id="ARBA00023274"/>
    </source>
</evidence>
<evidence type="ECO:0000313" key="7">
    <source>
        <dbReference type="Proteomes" id="UP000176951"/>
    </source>
</evidence>
<dbReference type="Gene3D" id="4.10.410.60">
    <property type="match status" value="1"/>
</dbReference>
<name>A0A1G2PVL4_9BACT</name>
<gene>
    <name evidence="4" type="primary">rpmI</name>
    <name evidence="6" type="ORF">A3A97_01460</name>
</gene>